<evidence type="ECO:0000313" key="2">
    <source>
        <dbReference type="EMBL" id="QHB92574.1"/>
    </source>
</evidence>
<protein>
    <submittedName>
        <fullName evidence="1">WSSV036</fullName>
    </submittedName>
</protein>
<accession>A0A3G5BI21</accession>
<dbReference type="EMBL" id="MN840357">
    <property type="protein sequence ID" value="QHB92574.1"/>
    <property type="molecule type" value="Genomic_DNA"/>
</dbReference>
<sequence length="42" mass="4826">MSKISSLKGRSEEAMTVLGARPLQKRLFQKCVLRFLDTPFLE</sequence>
<proteinExistence type="predicted"/>
<name>A0A3G5BI21_9VIRU</name>
<organism evidence="1">
    <name type="scientific">White spot syndrome virus</name>
    <dbReference type="NCBI Taxonomy" id="342409"/>
    <lineage>
        <taxon>Viruses</taxon>
        <taxon>Viruses incertae sedis</taxon>
        <taxon>Naldaviricetes</taxon>
        <taxon>Nimaviridae</taxon>
        <taxon>Whispovirus</taxon>
    </lineage>
</organism>
<reference evidence="1" key="1">
    <citation type="submission" date="2018-09" db="EMBL/GenBank/DDBJ databases">
        <authorList>
            <person name="Katneni V.K."/>
            <person name="Shashi shekhar M."/>
            <person name="Karthic K."/>
            <person name="Jangam A.K."/>
            <person name="Vijayan K.K."/>
        </authorList>
    </citation>
    <scope>NUCLEOTIDE SEQUENCE</scope>
    <source>
        <strain evidence="1">Wssv_ciba_003</strain>
    </source>
</reference>
<reference evidence="2" key="2">
    <citation type="submission" date="2019-12" db="EMBL/GenBank/DDBJ databases">
        <title>Genome reconstruction of White Spot Syndrome Virus (WSSV) from archival Davidson-fixed paraffin embedded shrimp (Penaeus vannamei) tissue.</title>
        <authorList>
            <person name="Cruz-Flores R."/>
            <person name="Hung Nam M."/>
            <person name="Aranguren Caroa L.F."/>
            <person name="Kanrar S."/>
            <person name="Dhar A.K."/>
        </authorList>
    </citation>
    <scope>NUCLEOTIDE SEQUENCE</scope>
    <source>
        <strain evidence="2">CN_95_DFPE</strain>
    </source>
</reference>
<evidence type="ECO:0000313" key="1">
    <source>
        <dbReference type="EMBL" id="AYV99359.1"/>
    </source>
</evidence>
<dbReference type="EMBL" id="MH883319">
    <property type="protein sequence ID" value="AYV99359.1"/>
    <property type="molecule type" value="Genomic_DNA"/>
</dbReference>